<feature type="region of interest" description="Disordered" evidence="1">
    <location>
        <begin position="549"/>
        <end position="675"/>
    </location>
</feature>
<feature type="compositionally biased region" description="Polar residues" evidence="1">
    <location>
        <begin position="613"/>
        <end position="623"/>
    </location>
</feature>
<comment type="caution">
    <text evidence="2">The sequence shown here is derived from an EMBL/GenBank/DDBJ whole genome shotgun (WGS) entry which is preliminary data.</text>
</comment>
<feature type="compositionally biased region" description="Polar residues" evidence="1">
    <location>
        <begin position="428"/>
        <end position="438"/>
    </location>
</feature>
<feature type="compositionally biased region" description="Low complexity" evidence="1">
    <location>
        <begin position="141"/>
        <end position="158"/>
    </location>
</feature>
<feature type="compositionally biased region" description="Polar residues" evidence="1">
    <location>
        <begin position="381"/>
        <end position="391"/>
    </location>
</feature>
<feature type="compositionally biased region" description="Low complexity" evidence="1">
    <location>
        <begin position="73"/>
        <end position="83"/>
    </location>
</feature>
<feature type="region of interest" description="Disordered" evidence="1">
    <location>
        <begin position="381"/>
        <end position="532"/>
    </location>
</feature>
<feature type="compositionally biased region" description="Low complexity" evidence="1">
    <location>
        <begin position="648"/>
        <end position="666"/>
    </location>
</feature>
<dbReference type="EMBL" id="AJIL01000104">
    <property type="protein sequence ID" value="KNE95040.1"/>
    <property type="molecule type" value="Genomic_DNA"/>
</dbReference>
<protein>
    <submittedName>
        <fullName evidence="2">Uncharacterized protein</fullName>
    </submittedName>
</protein>
<proteinExistence type="predicted"/>
<feature type="region of interest" description="Disordered" evidence="1">
    <location>
        <begin position="132"/>
        <end position="359"/>
    </location>
</feature>
<sequence>MDSEEPCGRCVERGLRCQRSTTTRLACDACFTFHRKCRPANDPGPPALPKKRKAPSPNEPTCPEPSPGQNCVSSGTPSSSVESLPRPAKFGRFFIPWRSMPERTDFTPSEAGRQMWATQYRIWEKAGMPRGRTVDTIRNLPPGTSASPAASADQASRSTAEPTPTQRLVCIGPAPPPPERSVPIAKALPSPVQPTLNSLCASHDKPHAPNLIRKLPPGPSTPVARQVSSGIARPILTPRYNYKRPAPAPLKPPVLIPQARPSAVHPTSKPLGAPQGKPHALPSAQNLPPATLVSPAPSDERAGSQTGHPAPTKQLSRPEPAMAPPTPSGVATKAQSSPALTTKAQPSPIPITKAQSSPVPIIKDVSSSVLIHEAQTTAVLLTKAQPSSGQPISKPPRASHDKLHAPSSGRSPPPATPLSPALVAERANVQTAQPTSHQRPICIETTLAPRAPSGIITKAQAPPGPIGKAQSSPAPINKARSPPAPIIKAHPSPPPITKGSEPSTSIAKGSEPPTPITNGSQPPTPMIESLPSPILITEALSSLAPITEIRPFPVPPTVQSLPVSQDKPRVPPDLPGSSQLSELPAEFPRPLPLVSPQSKSPTPMAAATKPTAVSSSIPLNSTPDDAPSKLYPQDSVTQPPTCFDLTVPSRSSSRPPSPSPLESLPPSREPEDFQQTYEPPIPTMTHQETSLWDDSIPDNTAPLIGVIPAEGVHQFVNKFAKHYKGLLMSDFTTPVDIRRENFRQFTQECKALLATEGMGIMPPPNRPG</sequence>
<evidence type="ECO:0000256" key="1">
    <source>
        <dbReference type="SAM" id="MobiDB-lite"/>
    </source>
</evidence>
<keyword evidence="3" id="KW-1185">Reference proteome</keyword>
<feature type="compositionally biased region" description="Polar residues" evidence="1">
    <location>
        <begin position="333"/>
        <end position="345"/>
    </location>
</feature>
<gene>
    <name evidence="2" type="ORF">PSTG_11636</name>
</gene>
<accession>A0A0L0V6W3</accession>
<organism evidence="2 3">
    <name type="scientific">Puccinia striiformis f. sp. tritici PST-78</name>
    <dbReference type="NCBI Taxonomy" id="1165861"/>
    <lineage>
        <taxon>Eukaryota</taxon>
        <taxon>Fungi</taxon>
        <taxon>Dikarya</taxon>
        <taxon>Basidiomycota</taxon>
        <taxon>Pucciniomycotina</taxon>
        <taxon>Pucciniomycetes</taxon>
        <taxon>Pucciniales</taxon>
        <taxon>Pucciniaceae</taxon>
        <taxon>Puccinia</taxon>
    </lineage>
</organism>
<reference evidence="3" key="1">
    <citation type="submission" date="2014-03" db="EMBL/GenBank/DDBJ databases">
        <title>The Genome Sequence of Puccinia striiformis f. sp. tritici PST-78.</title>
        <authorList>
            <consortium name="The Broad Institute Genome Sequencing Platform"/>
            <person name="Cuomo C."/>
            <person name="Hulbert S."/>
            <person name="Chen X."/>
            <person name="Walker B."/>
            <person name="Young S.K."/>
            <person name="Zeng Q."/>
            <person name="Gargeya S."/>
            <person name="Fitzgerald M."/>
            <person name="Haas B."/>
            <person name="Abouelleil A."/>
            <person name="Alvarado L."/>
            <person name="Arachchi H.M."/>
            <person name="Berlin A.M."/>
            <person name="Chapman S.B."/>
            <person name="Goldberg J."/>
            <person name="Griggs A."/>
            <person name="Gujja S."/>
            <person name="Hansen M."/>
            <person name="Howarth C."/>
            <person name="Imamovic A."/>
            <person name="Larimer J."/>
            <person name="McCowan C."/>
            <person name="Montmayeur A."/>
            <person name="Murphy C."/>
            <person name="Neiman D."/>
            <person name="Pearson M."/>
            <person name="Priest M."/>
            <person name="Roberts A."/>
            <person name="Saif S."/>
            <person name="Shea T."/>
            <person name="Sisk P."/>
            <person name="Sykes S."/>
            <person name="Wortman J."/>
            <person name="Nusbaum C."/>
            <person name="Birren B."/>
        </authorList>
    </citation>
    <scope>NUCLEOTIDE SEQUENCE [LARGE SCALE GENOMIC DNA]</scope>
    <source>
        <strain evidence="3">race PST-78</strain>
    </source>
</reference>
<feature type="compositionally biased region" description="Low complexity" evidence="1">
    <location>
        <begin position="601"/>
        <end position="612"/>
    </location>
</feature>
<dbReference type="Proteomes" id="UP000054564">
    <property type="component" value="Unassembled WGS sequence"/>
</dbReference>
<name>A0A0L0V6W3_9BASI</name>
<evidence type="ECO:0000313" key="2">
    <source>
        <dbReference type="EMBL" id="KNE95040.1"/>
    </source>
</evidence>
<dbReference type="AlphaFoldDB" id="A0A0L0V6W3"/>
<feature type="region of interest" description="Disordered" evidence="1">
    <location>
        <begin position="35"/>
        <end position="85"/>
    </location>
</feature>
<evidence type="ECO:0000313" key="3">
    <source>
        <dbReference type="Proteomes" id="UP000054564"/>
    </source>
</evidence>
<feature type="compositionally biased region" description="Pro residues" evidence="1">
    <location>
        <begin position="57"/>
        <end position="66"/>
    </location>
</feature>
<feature type="compositionally biased region" description="Pro residues" evidence="1">
    <location>
        <begin position="246"/>
        <end position="255"/>
    </location>
</feature>